<dbReference type="GO" id="GO:0003700">
    <property type="term" value="F:DNA-binding transcription factor activity"/>
    <property type="evidence" value="ECO:0007669"/>
    <property type="project" value="InterPro"/>
</dbReference>
<name>A0A9X0AVN5_9HELO</name>
<accession>A0A9X0AVN5</accession>
<dbReference type="PANTHER" id="PTHR40618:SF1">
    <property type="entry name" value="B-ZIP TRANSCRIPTION FACTOR (EUROFUNG)"/>
    <property type="match status" value="1"/>
</dbReference>
<dbReference type="Proteomes" id="UP001152300">
    <property type="component" value="Unassembled WGS sequence"/>
</dbReference>
<dbReference type="Gene3D" id="1.20.5.170">
    <property type="match status" value="1"/>
</dbReference>
<keyword evidence="1" id="KW-0175">Coiled coil</keyword>
<reference evidence="3" key="1">
    <citation type="submission" date="2022-11" db="EMBL/GenBank/DDBJ databases">
        <title>Genome Resource of Sclerotinia nivalis Strain SnTB1, a Plant Pathogen Isolated from American Ginseng.</title>
        <authorList>
            <person name="Fan S."/>
        </authorList>
    </citation>
    <scope>NUCLEOTIDE SEQUENCE</scope>
    <source>
        <strain evidence="3">SnTB1</strain>
    </source>
</reference>
<dbReference type="CDD" id="cd14688">
    <property type="entry name" value="bZIP_YAP"/>
    <property type="match status" value="1"/>
</dbReference>
<evidence type="ECO:0000313" key="3">
    <source>
        <dbReference type="EMBL" id="KAJ8069809.1"/>
    </source>
</evidence>
<dbReference type="EMBL" id="JAPEIS010000001">
    <property type="protein sequence ID" value="KAJ8069809.1"/>
    <property type="molecule type" value="Genomic_DNA"/>
</dbReference>
<feature type="compositionally biased region" description="Basic and acidic residues" evidence="2">
    <location>
        <begin position="207"/>
        <end position="230"/>
    </location>
</feature>
<evidence type="ECO:0000256" key="1">
    <source>
        <dbReference type="SAM" id="Coils"/>
    </source>
</evidence>
<feature type="region of interest" description="Disordered" evidence="2">
    <location>
        <begin position="66"/>
        <end position="131"/>
    </location>
</feature>
<feature type="compositionally biased region" description="Basic and acidic residues" evidence="2">
    <location>
        <begin position="116"/>
        <end position="130"/>
    </location>
</feature>
<dbReference type="OrthoDB" id="3555317at2759"/>
<organism evidence="3 4">
    <name type="scientific">Sclerotinia nivalis</name>
    <dbReference type="NCBI Taxonomy" id="352851"/>
    <lineage>
        <taxon>Eukaryota</taxon>
        <taxon>Fungi</taxon>
        <taxon>Dikarya</taxon>
        <taxon>Ascomycota</taxon>
        <taxon>Pezizomycotina</taxon>
        <taxon>Leotiomycetes</taxon>
        <taxon>Helotiales</taxon>
        <taxon>Sclerotiniaceae</taxon>
        <taxon>Sclerotinia</taxon>
    </lineage>
</organism>
<comment type="caution">
    <text evidence="3">The sequence shown here is derived from an EMBL/GenBank/DDBJ whole genome shotgun (WGS) entry which is preliminary data.</text>
</comment>
<sequence>MNTLVSNPTDQFSQSAYMNHSFQPRYSSSLGILDAEKYDDGRGSIGSQSHNMMSMKSQMSDQIPFGILEGNENSSDTGPPSEEQEQGKKRRKRVSNESPSLDDDDDEARKRARGRPRVDTKDETAADRRRTQIRLAQRAYRHRKETTISSLEKQVQELRGTNEEMNNIFLNLYDFAISRGLLQREPEFGQQLQSTTERFLALAKQNASDDHLRDDGESPDNIAHEPHIETKPSSSRRSTQRSSPPISLPEKPIVTETTNPWGGYIVSKDTSHGEERQTEYNQQGTKDPKNFEVISRATEDNASFLFDYMNPQQYRAEIPSPTIDFFSQNFYPDAQVPLPPTHSYFEHSFARRMHRATMEVGYRLLTSPNAPKEKFQRVFGYCLRYETMENCVSRFQKILNSSAKDTLQNWRAPFVHLGGAGTYYPNQRPDTDNEFMPKFRTGFSMGPFSAAFTPLLENISSDMKCTIPGFEGDFFDPNDVEGYLRGHGFDPYPAADYITGQIDLEALVKADSSETDSTDPRFPLTPRSPTGNVLDDNNQDAYDFGHNNGDLSKEVQNDGTSALMKFLSWNANTFKETNPFDLSGPIFDGAAGPNSENACPIITPKNKKRTVTIKVDTLIQELAVHASCLGRAPGFRRADVNAAIVAAAKKAGFE</sequence>
<dbReference type="SUPFAM" id="SSF57959">
    <property type="entry name" value="Leucine zipper domain"/>
    <property type="match status" value="1"/>
</dbReference>
<proteinExistence type="predicted"/>
<dbReference type="PANTHER" id="PTHR40618">
    <property type="entry name" value="B-ZIP TRANSCRIPTION FACTOR (EUROFUNG)-RELATED"/>
    <property type="match status" value="1"/>
</dbReference>
<dbReference type="AlphaFoldDB" id="A0A9X0AVN5"/>
<evidence type="ECO:0008006" key="5">
    <source>
        <dbReference type="Google" id="ProtNLM"/>
    </source>
</evidence>
<evidence type="ECO:0000256" key="2">
    <source>
        <dbReference type="SAM" id="MobiDB-lite"/>
    </source>
</evidence>
<feature type="compositionally biased region" description="Basic and acidic residues" evidence="2">
    <location>
        <begin position="269"/>
        <end position="278"/>
    </location>
</feature>
<feature type="region of interest" description="Disordered" evidence="2">
    <location>
        <begin position="510"/>
        <end position="535"/>
    </location>
</feature>
<dbReference type="InterPro" id="IPR046347">
    <property type="entry name" value="bZIP_sf"/>
</dbReference>
<feature type="coiled-coil region" evidence="1">
    <location>
        <begin position="141"/>
        <end position="168"/>
    </location>
</feature>
<feature type="region of interest" description="Disordered" evidence="2">
    <location>
        <begin position="204"/>
        <end position="286"/>
    </location>
</feature>
<feature type="compositionally biased region" description="Low complexity" evidence="2">
    <location>
        <begin position="232"/>
        <end position="245"/>
    </location>
</feature>
<evidence type="ECO:0000313" key="4">
    <source>
        <dbReference type="Proteomes" id="UP001152300"/>
    </source>
</evidence>
<protein>
    <recommendedName>
        <fullName evidence="5">BZIP domain-containing protein</fullName>
    </recommendedName>
</protein>
<gene>
    <name evidence="3" type="ORF">OCU04_000224</name>
</gene>
<keyword evidence="4" id="KW-1185">Reference proteome</keyword>